<gene>
    <name evidence="3" type="ORF">GGD88_000966</name>
</gene>
<protein>
    <submittedName>
        <fullName evidence="3">RND family efflux transporter MFP subunit</fullName>
    </submittedName>
</protein>
<proteinExistence type="inferred from homology"/>
<comment type="caution">
    <text evidence="3">The sequence shown here is derived from an EMBL/GenBank/DDBJ whole genome shotgun (WGS) entry which is preliminary data.</text>
</comment>
<sequence>MPLMRPPAPALSPPVLAGLIGLVCLMVATAALAQPLTVHPRRIADHKAVFATVESVDVLAARARLGGTVESLRVDEGDAVSDGQIVAVVVDEKLAPRMEALESQLNAQRASVEQARTDFDRARRLRADGVAPQSRLDAASTALEVAERQLDSLQSDLEVLRQQEAEGDVRAPGPGRVLEVSVSEGSVVMPGEPLVRVATETYLLRLRLPERHARFIAVGETVRVGPRGLDPDESDPADPAWRDGTIVKVYPELENGRVIADVEVAGLGGYFVGERALVEIVTGARTAFVVPPAYVRSRHGVTVAHLDSGAVVVVQLGAAVPGGVEVLSGLRPGDTLLPLTDVSADAADASGGSGE</sequence>
<dbReference type="GO" id="GO:1990281">
    <property type="term" value="C:efflux pump complex"/>
    <property type="evidence" value="ECO:0007669"/>
    <property type="project" value="TreeGrafter"/>
</dbReference>
<evidence type="ECO:0000256" key="1">
    <source>
        <dbReference type="ARBA" id="ARBA00009477"/>
    </source>
</evidence>
<keyword evidence="2" id="KW-0175">Coiled coil</keyword>
<accession>A0A7W6RZ37</accession>
<dbReference type="NCBIfam" id="TIGR01730">
    <property type="entry name" value="RND_mfp"/>
    <property type="match status" value="1"/>
</dbReference>
<dbReference type="GO" id="GO:0015562">
    <property type="term" value="F:efflux transmembrane transporter activity"/>
    <property type="evidence" value="ECO:0007669"/>
    <property type="project" value="TreeGrafter"/>
</dbReference>
<evidence type="ECO:0000313" key="3">
    <source>
        <dbReference type="EMBL" id="MBB4285249.1"/>
    </source>
</evidence>
<dbReference type="Gene3D" id="1.10.287.470">
    <property type="entry name" value="Helix hairpin bin"/>
    <property type="match status" value="1"/>
</dbReference>
<keyword evidence="4" id="KW-1185">Reference proteome</keyword>
<feature type="coiled-coil region" evidence="2">
    <location>
        <begin position="98"/>
        <end position="163"/>
    </location>
</feature>
<dbReference type="Proteomes" id="UP000555728">
    <property type="component" value="Unassembled WGS sequence"/>
</dbReference>
<comment type="similarity">
    <text evidence="1">Belongs to the membrane fusion protein (MFP) (TC 8.A.1) family.</text>
</comment>
<dbReference type="AlphaFoldDB" id="A0A7W6RZ37"/>
<dbReference type="RefSeq" id="WP_246423565.1">
    <property type="nucleotide sequence ID" value="NZ_JACIGI010000005.1"/>
</dbReference>
<evidence type="ECO:0000256" key="2">
    <source>
        <dbReference type="SAM" id="Coils"/>
    </source>
</evidence>
<dbReference type="PANTHER" id="PTHR30469:SF15">
    <property type="entry name" value="HLYD FAMILY OF SECRETION PROTEINS"/>
    <property type="match status" value="1"/>
</dbReference>
<evidence type="ECO:0000313" key="4">
    <source>
        <dbReference type="Proteomes" id="UP000555728"/>
    </source>
</evidence>
<name>A0A7W6RZ37_9PROT</name>
<dbReference type="Gene3D" id="2.40.50.100">
    <property type="match status" value="1"/>
</dbReference>
<dbReference type="InterPro" id="IPR006143">
    <property type="entry name" value="RND_pump_MFP"/>
</dbReference>
<dbReference type="PANTHER" id="PTHR30469">
    <property type="entry name" value="MULTIDRUG RESISTANCE PROTEIN MDTA"/>
    <property type="match status" value="1"/>
</dbReference>
<dbReference type="EMBL" id="JACIGI010000005">
    <property type="protein sequence ID" value="MBB4285249.1"/>
    <property type="molecule type" value="Genomic_DNA"/>
</dbReference>
<dbReference type="SUPFAM" id="SSF111369">
    <property type="entry name" value="HlyD-like secretion proteins"/>
    <property type="match status" value="1"/>
</dbReference>
<organism evidence="3 4">
    <name type="scientific">Roseospira goensis</name>
    <dbReference type="NCBI Taxonomy" id="391922"/>
    <lineage>
        <taxon>Bacteria</taxon>
        <taxon>Pseudomonadati</taxon>
        <taxon>Pseudomonadota</taxon>
        <taxon>Alphaproteobacteria</taxon>
        <taxon>Rhodospirillales</taxon>
        <taxon>Rhodospirillaceae</taxon>
        <taxon>Roseospira</taxon>
    </lineage>
</organism>
<reference evidence="3 4" key="1">
    <citation type="submission" date="2020-08" db="EMBL/GenBank/DDBJ databases">
        <title>Genome sequencing of Purple Non-Sulfur Bacteria from various extreme environments.</title>
        <authorList>
            <person name="Mayer M."/>
        </authorList>
    </citation>
    <scope>NUCLEOTIDE SEQUENCE [LARGE SCALE GENOMIC DNA]</scope>
    <source>
        <strain evidence="3 4">JA135</strain>
    </source>
</reference>